<evidence type="ECO:0000313" key="3">
    <source>
        <dbReference type="Proteomes" id="UP001595997"/>
    </source>
</evidence>
<keyword evidence="2" id="KW-0378">Hydrolase</keyword>
<evidence type="ECO:0000313" key="2">
    <source>
        <dbReference type="EMBL" id="MFC4497608.1"/>
    </source>
</evidence>
<gene>
    <name evidence="2" type="ORF">ACFPA8_26110</name>
</gene>
<accession>A0ABV9AGQ1</accession>
<comment type="caution">
    <text evidence="2">The sequence shown here is derived from an EMBL/GenBank/DDBJ whole genome shotgun (WGS) entry which is preliminary data.</text>
</comment>
<reference evidence="3" key="1">
    <citation type="journal article" date="2019" name="Int. J. Syst. Evol. Microbiol.">
        <title>The Global Catalogue of Microorganisms (GCM) 10K type strain sequencing project: providing services to taxonomists for standard genome sequencing and annotation.</title>
        <authorList>
            <consortium name="The Broad Institute Genomics Platform"/>
            <consortium name="The Broad Institute Genome Sequencing Center for Infectious Disease"/>
            <person name="Wu L."/>
            <person name="Ma J."/>
        </authorList>
    </citation>
    <scope>NUCLEOTIDE SEQUENCE [LARGE SCALE GENOMIC DNA]</scope>
    <source>
        <strain evidence="3">CGMCC 4.7357</strain>
    </source>
</reference>
<dbReference type="GO" id="GO:0004519">
    <property type="term" value="F:endonuclease activity"/>
    <property type="evidence" value="ECO:0007669"/>
    <property type="project" value="UniProtKB-KW"/>
</dbReference>
<dbReference type="InterPro" id="IPR003615">
    <property type="entry name" value="HNH_nuc"/>
</dbReference>
<keyword evidence="2" id="KW-0255">Endonuclease</keyword>
<protein>
    <submittedName>
        <fullName evidence="2">HNH endonuclease</fullName>
    </submittedName>
</protein>
<proteinExistence type="predicted"/>
<sequence>MAQVVRRYTRERLERAATESTSAVDMLGRLGQPLAAGPLRYLRRRLAHYAIDTTHFVEEALPRRPRQRYTREMLAEAAAHADSLAGVMENLGVVPYDSAYRHIAKRLEHFGIDTSHFGAALNEADLRGAVAESSSVAGTMRALGLHPSGAARSRVKHAIQTLGVPTTHFTGQGHCRGRPARNRRTADDVLRKLPEGAPRTRRLVLHRAMQEKGVAYECATCGTGDQWRGKRLVLEMDHVNGDRGDNRLGNLRYLCPSCHSQTPTFARPLKRHPTPQGTDESQ</sequence>
<dbReference type="Proteomes" id="UP001595997">
    <property type="component" value="Unassembled WGS sequence"/>
</dbReference>
<evidence type="ECO:0000256" key="1">
    <source>
        <dbReference type="SAM" id="MobiDB-lite"/>
    </source>
</evidence>
<feature type="region of interest" description="Disordered" evidence="1">
    <location>
        <begin position="262"/>
        <end position="282"/>
    </location>
</feature>
<dbReference type="CDD" id="cd00085">
    <property type="entry name" value="HNHc"/>
    <property type="match status" value="1"/>
</dbReference>
<keyword evidence="2" id="KW-0540">Nuclease</keyword>
<name>A0ABV9AGQ1_9ACTN</name>
<keyword evidence="3" id="KW-1185">Reference proteome</keyword>
<dbReference type="EMBL" id="JBHSFH010000017">
    <property type="protein sequence ID" value="MFC4497608.1"/>
    <property type="molecule type" value="Genomic_DNA"/>
</dbReference>
<dbReference type="RefSeq" id="WP_386452459.1">
    <property type="nucleotide sequence ID" value="NZ_JBHSFH010000017.1"/>
</dbReference>
<organism evidence="2 3">
    <name type="scientific">Streptomyces ovatisporus</name>
    <dbReference type="NCBI Taxonomy" id="1128682"/>
    <lineage>
        <taxon>Bacteria</taxon>
        <taxon>Bacillati</taxon>
        <taxon>Actinomycetota</taxon>
        <taxon>Actinomycetes</taxon>
        <taxon>Kitasatosporales</taxon>
        <taxon>Streptomycetaceae</taxon>
        <taxon>Streptomyces</taxon>
    </lineage>
</organism>